<evidence type="ECO:0000313" key="4">
    <source>
        <dbReference type="Proteomes" id="UP001239167"/>
    </source>
</evidence>
<dbReference type="Pfam" id="PF18013">
    <property type="entry name" value="Phage_lysozyme2"/>
    <property type="match status" value="1"/>
</dbReference>
<comment type="caution">
    <text evidence="3">The sequence shown here is derived from an EMBL/GenBank/DDBJ whole genome shotgun (WGS) entry which is preliminary data.</text>
</comment>
<dbReference type="InterPro" id="IPR041219">
    <property type="entry name" value="Phage_lysozyme2"/>
</dbReference>
<name>A0ABT9Y3S7_9FIRM</name>
<keyword evidence="4" id="KW-1185">Reference proteome</keyword>
<dbReference type="Proteomes" id="UP001239167">
    <property type="component" value="Unassembled WGS sequence"/>
</dbReference>
<feature type="domain" description="Phage tail lysozyme" evidence="2">
    <location>
        <begin position="581"/>
        <end position="713"/>
    </location>
</feature>
<evidence type="ECO:0000256" key="1">
    <source>
        <dbReference type="SAM" id="MobiDB-lite"/>
    </source>
</evidence>
<feature type="region of interest" description="Disordered" evidence="1">
    <location>
        <begin position="720"/>
        <end position="740"/>
    </location>
</feature>
<feature type="compositionally biased region" description="Low complexity" evidence="1">
    <location>
        <begin position="720"/>
        <end position="729"/>
    </location>
</feature>
<dbReference type="RefSeq" id="WP_307222337.1">
    <property type="nucleotide sequence ID" value="NZ_CP116940.1"/>
</dbReference>
<evidence type="ECO:0000259" key="2">
    <source>
        <dbReference type="Pfam" id="PF18013"/>
    </source>
</evidence>
<organism evidence="3 4">
    <name type="scientific">Pectinatus haikarae</name>
    <dbReference type="NCBI Taxonomy" id="349096"/>
    <lineage>
        <taxon>Bacteria</taxon>
        <taxon>Bacillati</taxon>
        <taxon>Bacillota</taxon>
        <taxon>Negativicutes</taxon>
        <taxon>Selenomonadales</taxon>
        <taxon>Selenomonadaceae</taxon>
        <taxon>Pectinatus</taxon>
    </lineage>
</organism>
<evidence type="ECO:0000313" key="3">
    <source>
        <dbReference type="EMBL" id="MDQ0202475.1"/>
    </source>
</evidence>
<reference evidence="3 4" key="1">
    <citation type="submission" date="2023-07" db="EMBL/GenBank/DDBJ databases">
        <title>Genomic Encyclopedia of Type Strains, Phase IV (KMG-IV): sequencing the most valuable type-strain genomes for metagenomic binning, comparative biology and taxonomic classification.</title>
        <authorList>
            <person name="Goeker M."/>
        </authorList>
    </citation>
    <scope>NUCLEOTIDE SEQUENCE [LARGE SCALE GENOMIC DNA]</scope>
    <source>
        <strain evidence="3 4">DSM 16980</strain>
    </source>
</reference>
<dbReference type="Gene3D" id="1.10.530.10">
    <property type="match status" value="1"/>
</dbReference>
<protein>
    <recommendedName>
        <fullName evidence="2">Phage tail lysozyme domain-containing protein</fullName>
    </recommendedName>
</protein>
<dbReference type="EMBL" id="JAUSUE010000001">
    <property type="protein sequence ID" value="MDQ0202475.1"/>
    <property type="molecule type" value="Genomic_DNA"/>
</dbReference>
<proteinExistence type="predicted"/>
<gene>
    <name evidence="3" type="ORF">J2S01_000160</name>
</gene>
<sequence>MIGELIKEYLVGLGVQIDKPGFNQLDSTIKTTSGTIESATGSWAANFVKASTIIGTAVASVTTAVAGMMKAAADQDLAMEKLSRRMMVSKDAAWEMKKATDALGESVSDIVITPELMNRYKQLVADGRQMKPGGDFQQTMKSFRDLMFEFTRLKQEVSYVMTWVGYYLMKYLNRPLQEAKENFKSFNDSFIRNMSVWTEKAARYLVYIINIGIHFWDLIKGVTKSVYGLWESFPRGIKIATAALAGFFLLLRASPFGRMIALVSTLLLLIDDYFGYMEGKQAEFGKYWDKLNTFIDIAKQKITAFANAAEPFWEEFINYVILAKNKIEEFGNYLGNLINEVGNSKEFNDFINTVKRLGKALWDLGSGIIDAVASALKSLYDSMKDSGAGAEFEGFLSRLWDIFLGLINVISYCLEVLGEWLREAARSETVKELIEAISDLAAAFLELFNAIIDLVKIALSSFFKGMDKTQHVYSFRDALREVVKFISAMIRGIATLIHWLSQLLKMMMDNRLFREFWEGIGKAVKFFTDIVFGALKAVGKLGQALISLVSGDYKRAAKLAGQALNGDSGGSESGNGDTDHNAEVVYQRFKKAGWDDEAIAGIMGRVQQEHNFDTSDVPEQDIEGVGHVGGYGMFQWNGGRKEAFLSWAAKHGLNPQDPGVQADYAILEAKERGQGPDDMSGMSASESAKFWTDKFEVGNPGDEQAYAANWLNKIKSGALSSTGDTNNDNDSSDDGVNKFDSPDMSATDSLLLDKFNNFVNEIINKGYGIDIKYGSGNSIGFKVIGDYKDEDIGYIANKYGMRIAFDEHGSYVSDSPTSEYTPDDGDQSEKSTLEQFTAGVKQGVHDVLGAIGISTLVNNADPRVLRNMTAGGAQANYAGTNTVYNTVNVGGVTVTSSNASADDIGQAVADKSLDAVNNRGEYLYRSRAVTGSPEIV</sequence>
<accession>A0ABT9Y3S7</accession>